<accession>A0AAV9V7L8</accession>
<feature type="compositionally biased region" description="Polar residues" evidence="3">
    <location>
        <begin position="398"/>
        <end position="414"/>
    </location>
</feature>
<feature type="compositionally biased region" description="Polar residues" evidence="3">
    <location>
        <begin position="480"/>
        <end position="498"/>
    </location>
</feature>
<dbReference type="InterPro" id="IPR036638">
    <property type="entry name" value="HLH_DNA-bd_sf"/>
</dbReference>
<feature type="region of interest" description="Disordered" evidence="3">
    <location>
        <begin position="678"/>
        <end position="727"/>
    </location>
</feature>
<evidence type="ECO:0000256" key="2">
    <source>
        <dbReference type="SAM" id="Coils"/>
    </source>
</evidence>
<dbReference type="GO" id="GO:0090575">
    <property type="term" value="C:RNA polymerase II transcription regulator complex"/>
    <property type="evidence" value="ECO:0007669"/>
    <property type="project" value="TreeGrafter"/>
</dbReference>
<feature type="domain" description="BHLH" evidence="4">
    <location>
        <begin position="594"/>
        <end position="655"/>
    </location>
</feature>
<name>A0AAV9V7L8_9PEZI</name>
<dbReference type="GO" id="GO:0000981">
    <property type="term" value="F:DNA-binding transcription factor activity, RNA polymerase II-specific"/>
    <property type="evidence" value="ECO:0007669"/>
    <property type="project" value="TreeGrafter"/>
</dbReference>
<evidence type="ECO:0000256" key="3">
    <source>
        <dbReference type="SAM" id="MobiDB-lite"/>
    </source>
</evidence>
<feature type="region of interest" description="Disordered" evidence="3">
    <location>
        <begin position="265"/>
        <end position="550"/>
    </location>
</feature>
<dbReference type="GO" id="GO:0046983">
    <property type="term" value="F:protein dimerization activity"/>
    <property type="evidence" value="ECO:0007669"/>
    <property type="project" value="InterPro"/>
</dbReference>
<keyword evidence="2" id="KW-0175">Coiled coil</keyword>
<feature type="compositionally biased region" description="Low complexity" evidence="3">
    <location>
        <begin position="708"/>
        <end position="727"/>
    </location>
</feature>
<dbReference type="PROSITE" id="PS50888">
    <property type="entry name" value="BHLH"/>
    <property type="match status" value="1"/>
</dbReference>
<dbReference type="CDD" id="cd11392">
    <property type="entry name" value="bHLH_ScPHO4_like"/>
    <property type="match status" value="1"/>
</dbReference>
<sequence>MILHPSITGRRVKTGPVPHRLPPNLAHSGASNLADKPSAAIAYAPKIGGLDLFLGAQQGFTTMSGDVNQPPPLWPTSMSTTDDDFADFLNLVNFGHFGMDTDSTQPPPAQAAYVHVPAQQQPNAGDDITMEDFQPNVAFNGATPPSTRNLQQQMRMQQQAALATLYEHQQSQHNPYAGTIIPPTPSSLELHAGSHTLTNFLKQGNIYPNIGTNPMDFTPLVSPAVTPLVTPLDTSFRVPEYSVSGTYFSPLTSPALDAQALGYMQQRKMPKSPVEPQESSNLNPKKTAARRKSITGRTPARVVRQSPSMKPQPGRRKPGPSVPPSLELSDAAMAEITSQSPQTPALKRALKPPTDLRISSSRDSSSADSISPEPLSEILMPPPPAPNSSHGKSPMLVAQQSHEMSLSSPMQPGTPTLLAVPAPKSSKGGKPATPASLMNIPKSIAPKGSAERLRSSVITSIPEKPLSSGATTPLDEQMTPRLSATNRSSANATPTSSPMIEPTPAGADTRPPSGTLNSRKDGKGHSKRGSISASPALQPKISPSIKPLLPDGGLSAQQSAIILASKSNYEHIVSGSHSQLGLQYPDHLTTNLTHKRTSHKIAEQGRRNRINNALAEIALLLPRRSVDNGGDSGAGAQTGSKASTVELAIEYIKELQANLEQTTARLAKAEARLEALGLGTESPKEQPQSMTEKEGSPVVATGDSDSKAATPVATTVVTETEVTAPAA</sequence>
<feature type="coiled-coil region" evidence="2">
    <location>
        <begin position="645"/>
        <end position="672"/>
    </location>
</feature>
<dbReference type="Proteomes" id="UP001375240">
    <property type="component" value="Unassembled WGS sequence"/>
</dbReference>
<dbReference type="Pfam" id="PF00010">
    <property type="entry name" value="HLH"/>
    <property type="match status" value="1"/>
</dbReference>
<dbReference type="PANTHER" id="PTHR13935:SF106">
    <property type="entry name" value="ACHAETE-SCUTE COMPLEX PROTEIN T5-RELATED"/>
    <property type="match status" value="1"/>
</dbReference>
<organism evidence="5 6">
    <name type="scientific">Orbilia brochopaga</name>
    <dbReference type="NCBI Taxonomy" id="3140254"/>
    <lineage>
        <taxon>Eukaryota</taxon>
        <taxon>Fungi</taxon>
        <taxon>Dikarya</taxon>
        <taxon>Ascomycota</taxon>
        <taxon>Pezizomycotina</taxon>
        <taxon>Orbiliomycetes</taxon>
        <taxon>Orbiliales</taxon>
        <taxon>Orbiliaceae</taxon>
        <taxon>Orbilia</taxon>
    </lineage>
</organism>
<feature type="compositionally biased region" description="Low complexity" evidence="3">
    <location>
        <begin position="357"/>
        <end position="371"/>
    </location>
</feature>
<dbReference type="AlphaFoldDB" id="A0AAV9V7L8"/>
<evidence type="ECO:0000256" key="1">
    <source>
        <dbReference type="ARBA" id="ARBA00023125"/>
    </source>
</evidence>
<dbReference type="SUPFAM" id="SSF47459">
    <property type="entry name" value="HLH, helix-loop-helix DNA-binding domain"/>
    <property type="match status" value="1"/>
</dbReference>
<evidence type="ECO:0000259" key="4">
    <source>
        <dbReference type="PROSITE" id="PS50888"/>
    </source>
</evidence>
<comment type="caution">
    <text evidence="5">The sequence shown here is derived from an EMBL/GenBank/DDBJ whole genome shotgun (WGS) entry which is preliminary data.</text>
</comment>
<keyword evidence="1" id="KW-0238">DNA-binding</keyword>
<keyword evidence="6" id="KW-1185">Reference proteome</keyword>
<dbReference type="Gene3D" id="4.10.280.10">
    <property type="entry name" value="Helix-loop-helix DNA-binding domain"/>
    <property type="match status" value="1"/>
</dbReference>
<evidence type="ECO:0000313" key="6">
    <source>
        <dbReference type="Proteomes" id="UP001375240"/>
    </source>
</evidence>
<dbReference type="InterPro" id="IPR015660">
    <property type="entry name" value="MASH1/Ascl1a-like"/>
</dbReference>
<protein>
    <recommendedName>
        <fullName evidence="4">BHLH domain-containing protein</fullName>
    </recommendedName>
</protein>
<evidence type="ECO:0000313" key="5">
    <source>
        <dbReference type="EMBL" id="KAK6355253.1"/>
    </source>
</evidence>
<dbReference type="GO" id="GO:0000977">
    <property type="term" value="F:RNA polymerase II transcription regulatory region sequence-specific DNA binding"/>
    <property type="evidence" value="ECO:0007669"/>
    <property type="project" value="TreeGrafter"/>
</dbReference>
<gene>
    <name evidence="5" type="ORF">TWF696_004368</name>
</gene>
<dbReference type="SMART" id="SM00353">
    <property type="entry name" value="HLH"/>
    <property type="match status" value="1"/>
</dbReference>
<dbReference type="InterPro" id="IPR011598">
    <property type="entry name" value="bHLH_dom"/>
</dbReference>
<dbReference type="PANTHER" id="PTHR13935">
    <property type="entry name" value="ACHAETE-SCUTE TRANSCRIPTION FACTOR-RELATED"/>
    <property type="match status" value="1"/>
</dbReference>
<reference evidence="5 6" key="1">
    <citation type="submission" date="2019-10" db="EMBL/GenBank/DDBJ databases">
        <authorList>
            <person name="Palmer J.M."/>
        </authorList>
    </citation>
    <scope>NUCLEOTIDE SEQUENCE [LARGE SCALE GENOMIC DNA]</scope>
    <source>
        <strain evidence="5 6">TWF696</strain>
    </source>
</reference>
<dbReference type="EMBL" id="JAVHNQ010000002">
    <property type="protein sequence ID" value="KAK6355253.1"/>
    <property type="molecule type" value="Genomic_DNA"/>
</dbReference>
<proteinExistence type="predicted"/>